<feature type="non-terminal residue" evidence="2">
    <location>
        <position position="1"/>
    </location>
</feature>
<dbReference type="EMBL" id="JABWCS010000045">
    <property type="protein sequence ID" value="NUU58898.1"/>
    <property type="molecule type" value="Genomic_DNA"/>
</dbReference>
<organism evidence="2 4">
    <name type="scientific">Paenibacillus agri</name>
    <dbReference type="NCBI Taxonomy" id="2744309"/>
    <lineage>
        <taxon>Bacteria</taxon>
        <taxon>Bacillati</taxon>
        <taxon>Bacillota</taxon>
        <taxon>Bacilli</taxon>
        <taxon>Bacillales</taxon>
        <taxon>Paenibacillaceae</taxon>
        <taxon>Paenibacillus</taxon>
    </lineage>
</organism>
<proteinExistence type="predicted"/>
<keyword evidence="1" id="KW-0175">Coiled coil</keyword>
<evidence type="ECO:0000256" key="1">
    <source>
        <dbReference type="SAM" id="Coils"/>
    </source>
</evidence>
<dbReference type="Proteomes" id="UP000564806">
    <property type="component" value="Unassembled WGS sequence"/>
</dbReference>
<dbReference type="Gene3D" id="1.10.10.60">
    <property type="entry name" value="Homeodomain-like"/>
    <property type="match status" value="1"/>
</dbReference>
<evidence type="ECO:0000313" key="4">
    <source>
        <dbReference type="Proteomes" id="UP000564806"/>
    </source>
</evidence>
<accession>A0A850EHQ5</accession>
<feature type="non-terminal residue" evidence="2">
    <location>
        <position position="80"/>
    </location>
</feature>
<dbReference type="SUPFAM" id="SSF46689">
    <property type="entry name" value="Homeodomain-like"/>
    <property type="match status" value="1"/>
</dbReference>
<dbReference type="AlphaFoldDB" id="A0A850EHQ5"/>
<evidence type="ECO:0000313" key="3">
    <source>
        <dbReference type="EMBL" id="NUU58898.1"/>
    </source>
</evidence>
<protein>
    <submittedName>
        <fullName evidence="2">Transposase</fullName>
    </submittedName>
</protein>
<dbReference type="EMBL" id="JABWCS010000044">
    <property type="protein sequence ID" value="NUU58897.1"/>
    <property type="molecule type" value="Genomic_DNA"/>
</dbReference>
<gene>
    <name evidence="2" type="ORF">HPT30_00210</name>
    <name evidence="3" type="ORF">HPT30_00215</name>
</gene>
<sequence>YIQEQRKSMDEIALELNIPKGTLKNWMMTYRQFPDEPFVGSGKLRTQEKQISELEQKNKDLEEEIAILKKAMHIFSKDRS</sequence>
<name>A0A850EHQ5_9BACL</name>
<dbReference type="InterPro" id="IPR009057">
    <property type="entry name" value="Homeodomain-like_sf"/>
</dbReference>
<reference evidence="2" key="1">
    <citation type="submission" date="2020-06" db="EMBL/GenBank/DDBJ databases">
        <title>Paenibacillus sp. nov., isolated from soil.</title>
        <authorList>
            <person name="Seo Y.L."/>
        </authorList>
    </citation>
    <scope>NUCLEOTIDE SEQUENCE [LARGE SCALE GENOMIC DNA]</scope>
    <source>
        <strain evidence="2">JW14</strain>
    </source>
</reference>
<evidence type="ECO:0000313" key="2">
    <source>
        <dbReference type="EMBL" id="NUU58897.1"/>
    </source>
</evidence>
<dbReference type="RefSeq" id="WP_175369642.1">
    <property type="nucleotide sequence ID" value="NZ_JABWCS010000044.1"/>
</dbReference>
<comment type="caution">
    <text evidence="2">The sequence shown here is derived from an EMBL/GenBank/DDBJ whole genome shotgun (WGS) entry which is preliminary data.</text>
</comment>
<feature type="coiled-coil region" evidence="1">
    <location>
        <begin position="44"/>
        <end position="78"/>
    </location>
</feature>
<keyword evidence="4" id="KW-1185">Reference proteome</keyword>